<feature type="active site" evidence="12">
    <location>
        <position position="147"/>
    </location>
</feature>
<evidence type="ECO:0000256" key="9">
    <source>
        <dbReference type="ARBA" id="ARBA00030236"/>
    </source>
</evidence>
<dbReference type="NCBIfam" id="NF008913">
    <property type="entry name" value="PRK12276.1"/>
    <property type="match status" value="1"/>
</dbReference>
<dbReference type="GO" id="GO:0004601">
    <property type="term" value="F:peroxidase activity"/>
    <property type="evidence" value="ECO:0007669"/>
    <property type="project" value="UniProtKB-KW"/>
</dbReference>
<feature type="binding site" description="axial binding residue" evidence="12">
    <location>
        <position position="174"/>
    </location>
    <ligand>
        <name>Fe-coproporphyrin III</name>
        <dbReference type="ChEBI" id="CHEBI:68438"/>
    </ligand>
    <ligandPart>
        <name>Fe</name>
        <dbReference type="ChEBI" id="CHEBI:18248"/>
    </ligandPart>
</feature>
<gene>
    <name evidence="12" type="primary">chdC</name>
    <name evidence="13" type="ORF">CFK37_07615</name>
</gene>
<dbReference type="GO" id="GO:0006785">
    <property type="term" value="P:heme B biosynthetic process"/>
    <property type="evidence" value="ECO:0007669"/>
    <property type="project" value="UniProtKB-UniRule"/>
</dbReference>
<dbReference type="Proteomes" id="UP000198312">
    <property type="component" value="Chromosome"/>
</dbReference>
<dbReference type="GO" id="GO:0016634">
    <property type="term" value="F:oxidoreductase activity, acting on the CH-CH group of donors, oxygen as acceptor"/>
    <property type="evidence" value="ECO:0007669"/>
    <property type="project" value="UniProtKB-UniRule"/>
</dbReference>
<comment type="cofactor">
    <cofactor evidence="12">
        <name>Fe-coproporphyrin III</name>
        <dbReference type="ChEBI" id="CHEBI:68438"/>
    </cofactor>
    <text evidence="12">Fe-coproporphyrin III acts as both substrate and redox cofactor.</text>
</comment>
<dbReference type="PANTHER" id="PTHR36843:SF1">
    <property type="entry name" value="COPROHEME DECARBOXYLASE"/>
    <property type="match status" value="1"/>
</dbReference>
<evidence type="ECO:0000256" key="7">
    <source>
        <dbReference type="ARBA" id="ARBA00023133"/>
    </source>
</evidence>
<evidence type="ECO:0000256" key="4">
    <source>
        <dbReference type="ARBA" id="ARBA00022723"/>
    </source>
</evidence>
<dbReference type="InterPro" id="IPR010644">
    <property type="entry name" value="ChdC/CLD"/>
</dbReference>
<feature type="binding site" evidence="12">
    <location>
        <position position="133"/>
    </location>
    <ligand>
        <name>Fe-coproporphyrin III</name>
        <dbReference type="ChEBI" id="CHEBI:68438"/>
    </ligand>
</feature>
<dbReference type="Gene3D" id="3.30.70.1030">
    <property type="entry name" value="Apc35880, domain 1"/>
    <property type="match status" value="2"/>
</dbReference>
<evidence type="ECO:0000256" key="11">
    <source>
        <dbReference type="ARBA" id="ARBA00050019"/>
    </source>
</evidence>
<protein>
    <recommendedName>
        <fullName evidence="2 12">Coproheme decarboxylase</fullName>
        <ecNumber evidence="11 12">1.3.98.5</ecNumber>
    </recommendedName>
    <alternativeName>
        <fullName evidence="8 12">Coproheme III oxidative decarboxylase</fullName>
    </alternativeName>
    <alternativeName>
        <fullName evidence="9 12">Hydrogen peroxide-dependent heme synthase</fullName>
    </alternativeName>
</protein>
<evidence type="ECO:0000256" key="10">
    <source>
        <dbReference type="ARBA" id="ARBA00049896"/>
    </source>
</evidence>
<proteinExistence type="inferred from homology"/>
<keyword evidence="14" id="KW-1185">Reference proteome</keyword>
<comment type="catalytic activity">
    <reaction evidence="12">
        <text>harderoheme III + H2O2 + H(+) = heme b + CO2 + 2 H2O</text>
        <dbReference type="Rhea" id="RHEA:57944"/>
        <dbReference type="ChEBI" id="CHEBI:15377"/>
        <dbReference type="ChEBI" id="CHEBI:15378"/>
        <dbReference type="ChEBI" id="CHEBI:16240"/>
        <dbReference type="ChEBI" id="CHEBI:16526"/>
        <dbReference type="ChEBI" id="CHEBI:60344"/>
        <dbReference type="ChEBI" id="CHEBI:142463"/>
    </reaction>
</comment>
<evidence type="ECO:0000256" key="3">
    <source>
        <dbReference type="ARBA" id="ARBA00022617"/>
    </source>
</evidence>
<dbReference type="GO" id="GO:0020037">
    <property type="term" value="F:heme binding"/>
    <property type="evidence" value="ECO:0007669"/>
    <property type="project" value="InterPro"/>
</dbReference>
<keyword evidence="7 12" id="KW-0350">Heme biosynthesis</keyword>
<keyword evidence="13" id="KW-0575">Peroxidase</keyword>
<keyword evidence="4 12" id="KW-0479">Metal-binding</keyword>
<comment type="catalytic activity">
    <reaction evidence="10">
        <text>Fe-coproporphyrin III + 2 H2O2 + 2 H(+) = heme b + 2 CO2 + 4 H2O</text>
        <dbReference type="Rhea" id="RHEA:56516"/>
        <dbReference type="ChEBI" id="CHEBI:15377"/>
        <dbReference type="ChEBI" id="CHEBI:15378"/>
        <dbReference type="ChEBI" id="CHEBI:16240"/>
        <dbReference type="ChEBI" id="CHEBI:16526"/>
        <dbReference type="ChEBI" id="CHEBI:60344"/>
        <dbReference type="ChEBI" id="CHEBI:68438"/>
        <dbReference type="EC" id="1.3.98.5"/>
    </reaction>
    <physiologicalReaction direction="left-to-right" evidence="10">
        <dbReference type="Rhea" id="RHEA:56517"/>
    </physiologicalReaction>
</comment>
<evidence type="ECO:0000256" key="8">
    <source>
        <dbReference type="ARBA" id="ARBA00029882"/>
    </source>
</evidence>
<evidence type="ECO:0000256" key="12">
    <source>
        <dbReference type="HAMAP-Rule" id="MF_01442"/>
    </source>
</evidence>
<dbReference type="SUPFAM" id="SSF54909">
    <property type="entry name" value="Dimeric alpha+beta barrel"/>
    <property type="match status" value="1"/>
</dbReference>
<dbReference type="GO" id="GO:0046872">
    <property type="term" value="F:metal ion binding"/>
    <property type="evidence" value="ECO:0007669"/>
    <property type="project" value="UniProtKB-KW"/>
</dbReference>
<evidence type="ECO:0000256" key="5">
    <source>
        <dbReference type="ARBA" id="ARBA00023002"/>
    </source>
</evidence>
<evidence type="ECO:0000256" key="2">
    <source>
        <dbReference type="ARBA" id="ARBA00014413"/>
    </source>
</evidence>
<comment type="function">
    <text evidence="12">Involved in coproporphyrin-dependent heme b biosynthesis. Catalyzes the decarboxylation of Fe-coproporphyrin III (coproheme) to heme b (protoheme IX), the last step of the pathway. The reaction occurs in a stepwise manner with a three-propionate intermediate.</text>
</comment>
<dbReference type="EC" id="1.3.98.5" evidence="11 12"/>
<dbReference type="RefSeq" id="WP_089061294.1">
    <property type="nucleotide sequence ID" value="NZ_CP022315.1"/>
</dbReference>
<reference evidence="13 14" key="1">
    <citation type="submission" date="2017-07" db="EMBL/GenBank/DDBJ databases">
        <title>Virgibacillus sp. LM2416.</title>
        <authorList>
            <person name="Tak E.J."/>
            <person name="Bae J.-W."/>
        </authorList>
    </citation>
    <scope>NUCLEOTIDE SEQUENCE [LARGE SCALE GENOMIC DNA]</scope>
    <source>
        <strain evidence="13 14">LM2416</strain>
    </source>
</reference>
<accession>A0A220U1C3</accession>
<organism evidence="13 14">
    <name type="scientific">Virgibacillus phasianinus</name>
    <dbReference type="NCBI Taxonomy" id="2017483"/>
    <lineage>
        <taxon>Bacteria</taxon>
        <taxon>Bacillati</taxon>
        <taxon>Bacillota</taxon>
        <taxon>Bacilli</taxon>
        <taxon>Bacillales</taxon>
        <taxon>Bacillaceae</taxon>
        <taxon>Virgibacillus</taxon>
    </lineage>
</organism>
<sequence length="251" mass="29300">MAAAEAVETMDGWYCLHDLRSIDWTSWKMISSEERQAAIDELHALLDEWDSVEEAKEGSHVVYTVVGQKADIMMMILRPTMDELNQVETAFNKTKFAEFLQPSYSYVSVVELSKYFPQKKDVDPETLPETQARLKPILPKWDYISFYPMDKRRTGEENWYALDFKNRAKLLYEHSKTGRKYAGRIKQIITGSFGFDDWEWGVTLFAHDAIELKRIVYEMRFDEVSAKYGEFGEFFVGNHLPNEKIAAFLQV</sequence>
<dbReference type="InterPro" id="IPR011008">
    <property type="entry name" value="Dimeric_a/b-barrel"/>
</dbReference>
<feature type="binding site" evidence="12">
    <location>
        <position position="225"/>
    </location>
    <ligand>
        <name>Fe-coproporphyrin III</name>
        <dbReference type="ChEBI" id="CHEBI:68438"/>
    </ligand>
</feature>
<dbReference type="HAMAP" id="MF_01442">
    <property type="entry name" value="Coproheme_decarbox_1"/>
    <property type="match status" value="1"/>
</dbReference>
<dbReference type="PANTHER" id="PTHR36843">
    <property type="entry name" value="HEME-DEPENDENT PEROXIDASE YWFI-RELATED"/>
    <property type="match status" value="1"/>
</dbReference>
<comment type="pathway">
    <text evidence="12">Porphyrin-containing compound metabolism; protoheme biosynthesis.</text>
</comment>
<dbReference type="OrthoDB" id="9773646at2"/>
<dbReference type="InterPro" id="IPR031332">
    <property type="entry name" value="CHDC"/>
</dbReference>
<feature type="binding site" evidence="12">
    <location>
        <position position="187"/>
    </location>
    <ligand>
        <name>Fe-coproporphyrin III</name>
        <dbReference type="ChEBI" id="CHEBI:68438"/>
    </ligand>
</feature>
<evidence type="ECO:0000313" key="14">
    <source>
        <dbReference type="Proteomes" id="UP000198312"/>
    </source>
</evidence>
<keyword evidence="6 12" id="KW-0408">Iron</keyword>
<dbReference type="AlphaFoldDB" id="A0A220U1C3"/>
<evidence type="ECO:0000256" key="6">
    <source>
        <dbReference type="ARBA" id="ARBA00023004"/>
    </source>
</evidence>
<evidence type="ECO:0000313" key="13">
    <source>
        <dbReference type="EMBL" id="ASK62034.1"/>
    </source>
</evidence>
<comment type="catalytic activity">
    <reaction evidence="12">
        <text>Fe-coproporphyrin III + H2O2 + H(+) = harderoheme III + CO2 + 2 H2O</text>
        <dbReference type="Rhea" id="RHEA:57940"/>
        <dbReference type="ChEBI" id="CHEBI:15377"/>
        <dbReference type="ChEBI" id="CHEBI:15378"/>
        <dbReference type="ChEBI" id="CHEBI:16240"/>
        <dbReference type="ChEBI" id="CHEBI:16526"/>
        <dbReference type="ChEBI" id="CHEBI:68438"/>
        <dbReference type="ChEBI" id="CHEBI:142463"/>
    </reaction>
</comment>
<name>A0A220U1C3_9BACI</name>
<keyword evidence="3 12" id="KW-0349">Heme</keyword>
<keyword evidence="5 12" id="KW-0560">Oxidoreductase</keyword>
<evidence type="ECO:0000256" key="1">
    <source>
        <dbReference type="ARBA" id="ARBA00009276"/>
    </source>
</evidence>
<dbReference type="Pfam" id="PF06778">
    <property type="entry name" value="Chlor_dismutase"/>
    <property type="match status" value="1"/>
</dbReference>
<dbReference type="KEGG" id="vil:CFK37_07615"/>
<feature type="binding site" evidence="12">
    <location>
        <begin position="147"/>
        <end position="151"/>
    </location>
    <ligand>
        <name>Fe-coproporphyrin III</name>
        <dbReference type="ChEBI" id="CHEBI:68438"/>
    </ligand>
</feature>
<dbReference type="EMBL" id="CP022315">
    <property type="protein sequence ID" value="ASK62034.1"/>
    <property type="molecule type" value="Genomic_DNA"/>
</dbReference>
<comment type="similarity">
    <text evidence="1 12">Belongs to the ChdC family. Type 1 subfamily.</text>
</comment>